<dbReference type="InterPro" id="IPR050700">
    <property type="entry name" value="YIM1/Zinc_Alcohol_DH_Fams"/>
</dbReference>
<evidence type="ECO:0000313" key="1">
    <source>
        <dbReference type="EMBL" id="KAK8166202.1"/>
    </source>
</evidence>
<dbReference type="PANTHER" id="PTHR11695">
    <property type="entry name" value="ALCOHOL DEHYDROGENASE RELATED"/>
    <property type="match status" value="1"/>
</dbReference>
<organism evidence="1 2">
    <name type="scientific">Phyllosticta citrichinensis</name>
    <dbReference type="NCBI Taxonomy" id="1130410"/>
    <lineage>
        <taxon>Eukaryota</taxon>
        <taxon>Fungi</taxon>
        <taxon>Dikarya</taxon>
        <taxon>Ascomycota</taxon>
        <taxon>Pezizomycotina</taxon>
        <taxon>Dothideomycetes</taxon>
        <taxon>Dothideomycetes incertae sedis</taxon>
        <taxon>Botryosphaeriales</taxon>
        <taxon>Phyllostictaceae</taxon>
        <taxon>Phyllosticta</taxon>
    </lineage>
</organism>
<dbReference type="Pfam" id="PF13602">
    <property type="entry name" value="ADH_zinc_N_2"/>
    <property type="match status" value="1"/>
</dbReference>
<accession>A0ABR1XSE3</accession>
<gene>
    <name evidence="1" type="ORF">IWX90DRAFT_385809</name>
</gene>
<evidence type="ECO:0000313" key="2">
    <source>
        <dbReference type="Proteomes" id="UP001456524"/>
    </source>
</evidence>
<dbReference type="EMBL" id="JBBWUH010000005">
    <property type="protein sequence ID" value="KAK8166202.1"/>
    <property type="molecule type" value="Genomic_DNA"/>
</dbReference>
<sequence length="205" mass="21796">MRVRALRLVKECSVSRSAPARGAASDVVRSMGAAETVDYTSFSSPRSFSAAIAALHPAAIVDCVGGTDLLALPGVRRYITIVGDKTSRSAMGGAATYAWNPRMAVRALASSNSSYLPNLNAWIPAFARHRVGLGSEEYACVNLEARGDWLDECVGVVEAAEGGVGEKVVLDSVYAFEEVRSAFERLDSGRCRGKVVVEVPGRQAR</sequence>
<dbReference type="Gene3D" id="3.40.50.720">
    <property type="entry name" value="NAD(P)-binding Rossmann-like Domain"/>
    <property type="match status" value="1"/>
</dbReference>
<dbReference type="Gene3D" id="3.90.180.10">
    <property type="entry name" value="Medium-chain alcohol dehydrogenases, catalytic domain"/>
    <property type="match status" value="1"/>
</dbReference>
<name>A0ABR1XSE3_9PEZI</name>
<dbReference type="Proteomes" id="UP001456524">
    <property type="component" value="Unassembled WGS sequence"/>
</dbReference>
<proteinExistence type="predicted"/>
<keyword evidence="2" id="KW-1185">Reference proteome</keyword>
<reference evidence="1 2" key="1">
    <citation type="journal article" date="2022" name="G3 (Bethesda)">
        <title>Enemy or ally: a genomic approach to elucidate the lifestyle of Phyllosticta citrichinaensis.</title>
        <authorList>
            <person name="Buijs V.A."/>
            <person name="Groenewald J.Z."/>
            <person name="Haridas S."/>
            <person name="LaButti K.M."/>
            <person name="Lipzen A."/>
            <person name="Martin F.M."/>
            <person name="Barry K."/>
            <person name="Grigoriev I.V."/>
            <person name="Crous P.W."/>
            <person name="Seidl M.F."/>
        </authorList>
    </citation>
    <scope>NUCLEOTIDE SEQUENCE [LARGE SCALE GENOMIC DNA]</scope>
    <source>
        <strain evidence="1 2">CBS 129764</strain>
    </source>
</reference>
<comment type="caution">
    <text evidence="1">The sequence shown here is derived from an EMBL/GenBank/DDBJ whole genome shotgun (WGS) entry which is preliminary data.</text>
</comment>
<protein>
    <submittedName>
        <fullName evidence="1">Uncharacterized protein</fullName>
    </submittedName>
</protein>
<dbReference type="PANTHER" id="PTHR11695:SF294">
    <property type="entry name" value="RETICULON-4-INTERACTING PROTEIN 1, MITOCHONDRIAL"/>
    <property type="match status" value="1"/>
</dbReference>